<evidence type="ECO:0000313" key="2">
    <source>
        <dbReference type="EMBL" id="AJT50788.1"/>
    </source>
</evidence>
<dbReference type="OrthoDB" id="1833514at2"/>
<accession>A0A0D4CKZ1</accession>
<proteinExistence type="predicted"/>
<keyword evidence="1" id="KW-0175">Coiled coil</keyword>
<gene>
    <name evidence="2" type="ORF">LBLM1_07095</name>
</gene>
<keyword evidence="3" id="KW-1185">Reference proteome</keyword>
<evidence type="ECO:0000256" key="1">
    <source>
        <dbReference type="SAM" id="Coils"/>
    </source>
</evidence>
<dbReference type="Proteomes" id="UP000003645">
    <property type="component" value="Chromosome"/>
</dbReference>
<dbReference type="HOGENOM" id="CLU_411489_0_0_9"/>
<sequence length="667" mass="75951">MNELIGTSLFLIDYSDKNKLTAYCKAKFDKASGILRSVGNYDYPEIDLSTNPYIQNHFKNYSKSYIFCDLRLYEQHLELSKGTEKLPVVVQKSSFSRPEEIIKALRTSGFNIDHPNYNTLVLTAPSANGQVQGLYFNIKDDLYLKDSGHKYGLKSSNTFLRKYSFDSKKQLHKYCYEVAAPKNANDRFFLTSEENLEIYSPNISNVPTKDVYGIVRSEILERLKDHTAKAGKYSQNLKLFKSFLNDLNEDDWTTQLAEQYHYDVQKVNDAYEDIFDNAQNLAAGNDEDMANLKYTIKNNESIRQVAINEIEDDWKKQNDSKAKQLKKLTKDIGSLSTKKTELTKQIEKLTAKKEKLESQQQLADDVEAKVKERIEKARKNAADFIAEMAFNQAMMPKTNPVSHPHHLAISPFNPIKFNVDPQTAPVETTNAKDVFNVLKNTLEPMINTHSLLGELTAYLYILHNQNRPLLLIGDDALDIAQLAALLLTGQPATQIECTGRFSTAVLQELKNIKSPVIVLNNLAGSSWLSHINSLVHLPNKWVILTESFMDDLNLAPQGLYNFATPILTDIFGLQSSQVAITPVIDKSTRFDIFDYPHLDNLKGINQPMRKHIEEETAWITKALDKCDVYLPLFGYIYASGKKHLLKEVLTKDNTPTAHYLMQFQELD</sequence>
<dbReference type="AlphaFoldDB" id="A0A0D4CKZ1"/>
<name>A0A0D4CKZ1_LIMMU</name>
<feature type="coiled-coil region" evidence="1">
    <location>
        <begin position="325"/>
        <end position="387"/>
    </location>
</feature>
<reference evidence="2 3" key="1">
    <citation type="journal article" date="2012" name="J. Bacteriol.">
        <title>Genome sequence of Lactobacillus mucosae LM1, isolated from piglet feces.</title>
        <authorList>
            <person name="Lee J.H."/>
            <person name="Valeriano V.D."/>
            <person name="Shin Y.R."/>
            <person name="Chae J.P."/>
            <person name="Kim G.B."/>
            <person name="Ham J.S."/>
            <person name="Chun J."/>
            <person name="Kang D.K."/>
        </authorList>
    </citation>
    <scope>NUCLEOTIDE SEQUENCE [LARGE SCALE GENOMIC DNA]</scope>
    <source>
        <strain evidence="2 3">LM1</strain>
    </source>
</reference>
<organism evidence="2 3">
    <name type="scientific">Limosilactobacillus mucosae LM1</name>
    <dbReference type="NCBI Taxonomy" id="1130798"/>
    <lineage>
        <taxon>Bacteria</taxon>
        <taxon>Bacillati</taxon>
        <taxon>Bacillota</taxon>
        <taxon>Bacilli</taxon>
        <taxon>Lactobacillales</taxon>
        <taxon>Lactobacillaceae</taxon>
        <taxon>Limosilactobacillus</taxon>
    </lineage>
</organism>
<dbReference type="STRING" id="1130798.LBLM1_07095"/>
<dbReference type="EMBL" id="CP011013">
    <property type="protein sequence ID" value="AJT50788.1"/>
    <property type="molecule type" value="Genomic_DNA"/>
</dbReference>
<protein>
    <submittedName>
        <fullName evidence="2">Uncharacterized protein</fullName>
    </submittedName>
</protein>
<dbReference type="RefSeq" id="WP_006499783.1">
    <property type="nucleotide sequence ID" value="NZ_CP011013.1"/>
</dbReference>
<dbReference type="KEGG" id="lmu:LBLM1_07095"/>
<evidence type="ECO:0000313" key="3">
    <source>
        <dbReference type="Proteomes" id="UP000003645"/>
    </source>
</evidence>